<feature type="binding site" evidence="9">
    <location>
        <begin position="172"/>
        <end position="174"/>
    </location>
    <ligand>
        <name>NADP(+)</name>
        <dbReference type="ChEBI" id="CHEBI:58349"/>
    </ligand>
</feature>
<dbReference type="GO" id="GO:0006164">
    <property type="term" value="P:purine nucleotide biosynthetic process"/>
    <property type="evidence" value="ECO:0007669"/>
    <property type="project" value="UniProtKB-KW"/>
</dbReference>
<comment type="caution">
    <text evidence="9">Lacks conserved residue(s) required for the propagation of feature annotation.</text>
</comment>
<dbReference type="Gene3D" id="3.40.50.10860">
    <property type="entry name" value="Leucine Dehydrogenase, chain A, domain 1"/>
    <property type="match status" value="1"/>
</dbReference>
<keyword evidence="2 9" id="KW-0554">One-carbon metabolism</keyword>
<keyword evidence="4 9" id="KW-0378">Hydrolase</keyword>
<keyword evidence="3 9" id="KW-0658">Purine biosynthesis</keyword>
<feature type="domain" description="Tetrahydrofolate dehydrogenase/cyclohydrolase NAD(P)-binding" evidence="11">
    <location>
        <begin position="164"/>
        <end position="293"/>
    </location>
</feature>
<dbReference type="Proteomes" id="UP000176192">
    <property type="component" value="Unassembled WGS sequence"/>
</dbReference>
<reference evidence="12 13" key="1">
    <citation type="journal article" date="2016" name="Nat. Commun.">
        <title>Thousands of microbial genomes shed light on interconnected biogeochemical processes in an aquifer system.</title>
        <authorList>
            <person name="Anantharaman K."/>
            <person name="Brown C.T."/>
            <person name="Hug L.A."/>
            <person name="Sharon I."/>
            <person name="Castelle C.J."/>
            <person name="Probst A.J."/>
            <person name="Thomas B.C."/>
            <person name="Singh A."/>
            <person name="Wilkins M.J."/>
            <person name="Karaoz U."/>
            <person name="Brodie E.L."/>
            <person name="Williams K.H."/>
            <person name="Hubbard S.S."/>
            <person name="Banfield J.F."/>
        </authorList>
    </citation>
    <scope>NUCLEOTIDE SEQUENCE [LARGE SCALE GENOMIC DNA]</scope>
</reference>
<organism evidence="12 13">
    <name type="scientific">Candidatus Nomurabacteria bacterium RIFCSPLOWO2_12_FULL_46_14</name>
    <dbReference type="NCBI Taxonomy" id="1801797"/>
    <lineage>
        <taxon>Bacteria</taxon>
        <taxon>Candidatus Nomuraibacteriota</taxon>
    </lineage>
</organism>
<evidence type="ECO:0000256" key="3">
    <source>
        <dbReference type="ARBA" id="ARBA00022755"/>
    </source>
</evidence>
<dbReference type="EC" id="1.5.1.5" evidence="9"/>
<keyword evidence="9" id="KW-0028">Amino-acid biosynthesis</keyword>
<evidence type="ECO:0000256" key="6">
    <source>
        <dbReference type="ARBA" id="ARBA00023002"/>
    </source>
</evidence>
<comment type="catalytic activity">
    <reaction evidence="9">
        <text>(6R)-5,10-methylene-5,6,7,8-tetrahydrofolate + NADP(+) = (6R)-5,10-methenyltetrahydrofolate + NADPH</text>
        <dbReference type="Rhea" id="RHEA:22812"/>
        <dbReference type="ChEBI" id="CHEBI:15636"/>
        <dbReference type="ChEBI" id="CHEBI:57455"/>
        <dbReference type="ChEBI" id="CHEBI:57783"/>
        <dbReference type="ChEBI" id="CHEBI:58349"/>
        <dbReference type="EC" id="1.5.1.5"/>
    </reaction>
</comment>
<dbReference type="InterPro" id="IPR020631">
    <property type="entry name" value="THF_DH/CycHdrlase_NAD-bd_dom"/>
</dbReference>
<dbReference type="GO" id="GO:0009086">
    <property type="term" value="P:methionine biosynthetic process"/>
    <property type="evidence" value="ECO:0007669"/>
    <property type="project" value="UniProtKB-KW"/>
</dbReference>
<dbReference type="GO" id="GO:0004477">
    <property type="term" value="F:methenyltetrahydrofolate cyclohydrolase activity"/>
    <property type="evidence" value="ECO:0007669"/>
    <property type="project" value="UniProtKB-UniRule"/>
</dbReference>
<evidence type="ECO:0000256" key="9">
    <source>
        <dbReference type="HAMAP-Rule" id="MF_01576"/>
    </source>
</evidence>
<comment type="pathway">
    <text evidence="1 9">One-carbon metabolism; tetrahydrofolate interconversion.</text>
</comment>
<evidence type="ECO:0000256" key="1">
    <source>
        <dbReference type="ARBA" id="ARBA00004777"/>
    </source>
</evidence>
<evidence type="ECO:0000313" key="13">
    <source>
        <dbReference type="Proteomes" id="UP000176192"/>
    </source>
</evidence>
<accession>A0A1F6YCP0</accession>
<comment type="subunit">
    <text evidence="9">Homodimer.</text>
</comment>
<proteinExistence type="inferred from homology"/>
<keyword evidence="8 9" id="KW-0511">Multifunctional enzyme</keyword>
<dbReference type="SUPFAM" id="SSF51735">
    <property type="entry name" value="NAD(P)-binding Rossmann-fold domains"/>
    <property type="match status" value="1"/>
</dbReference>
<dbReference type="Gene3D" id="3.40.50.720">
    <property type="entry name" value="NAD(P)-binding Rossmann-like Domain"/>
    <property type="match status" value="1"/>
</dbReference>
<evidence type="ECO:0000259" key="10">
    <source>
        <dbReference type="Pfam" id="PF00763"/>
    </source>
</evidence>
<comment type="similarity">
    <text evidence="9">Belongs to the tetrahydrofolate dehydrogenase/cyclohydrolase family.</text>
</comment>
<keyword evidence="5 9" id="KW-0521">NADP</keyword>
<evidence type="ECO:0000256" key="5">
    <source>
        <dbReference type="ARBA" id="ARBA00022857"/>
    </source>
</evidence>
<comment type="function">
    <text evidence="9">Catalyzes the oxidation of 5,10-methylenetetrahydrofolate to 5,10-methenyltetrahydrofolate and then the hydrolysis of 5,10-methenyltetrahydrofolate to 10-formyltetrahydrofolate.</text>
</comment>
<dbReference type="PANTHER" id="PTHR48099:SF5">
    <property type="entry name" value="C-1-TETRAHYDROFOLATE SYNTHASE, CYTOPLASMIC"/>
    <property type="match status" value="1"/>
</dbReference>
<protein>
    <recommendedName>
        <fullName evidence="9">Bifunctional protein FolD</fullName>
    </recommendedName>
    <domain>
        <recommendedName>
            <fullName evidence="9">Methylenetetrahydrofolate dehydrogenase</fullName>
            <ecNumber evidence="9">1.5.1.5</ecNumber>
        </recommendedName>
    </domain>
    <domain>
        <recommendedName>
            <fullName evidence="9">Methenyltetrahydrofolate cyclohydrolase</fullName>
            <ecNumber evidence="9">3.5.4.9</ecNumber>
        </recommendedName>
    </domain>
</protein>
<dbReference type="SUPFAM" id="SSF53223">
    <property type="entry name" value="Aminoacid dehydrogenase-like, N-terminal domain"/>
    <property type="match status" value="1"/>
</dbReference>
<dbReference type="EMBL" id="MFVV01000007">
    <property type="protein sequence ID" value="OGJ04116.1"/>
    <property type="molecule type" value="Genomic_DNA"/>
</dbReference>
<evidence type="ECO:0000313" key="12">
    <source>
        <dbReference type="EMBL" id="OGJ04116.1"/>
    </source>
</evidence>
<dbReference type="HAMAP" id="MF_01576">
    <property type="entry name" value="THF_DHG_CYH"/>
    <property type="match status" value="1"/>
</dbReference>
<dbReference type="EC" id="3.5.4.9" evidence="9"/>
<dbReference type="GO" id="GO:0000105">
    <property type="term" value="P:L-histidine biosynthetic process"/>
    <property type="evidence" value="ECO:0007669"/>
    <property type="project" value="UniProtKB-KW"/>
</dbReference>
<evidence type="ECO:0000259" key="11">
    <source>
        <dbReference type="Pfam" id="PF02882"/>
    </source>
</evidence>
<evidence type="ECO:0000256" key="8">
    <source>
        <dbReference type="ARBA" id="ARBA00023268"/>
    </source>
</evidence>
<dbReference type="InterPro" id="IPR036291">
    <property type="entry name" value="NAD(P)-bd_dom_sf"/>
</dbReference>
<dbReference type="InterPro" id="IPR020630">
    <property type="entry name" value="THF_DH/CycHdrlase_cat_dom"/>
</dbReference>
<dbReference type="InterPro" id="IPR000672">
    <property type="entry name" value="THF_DH/CycHdrlase"/>
</dbReference>
<dbReference type="GO" id="GO:0005829">
    <property type="term" value="C:cytosol"/>
    <property type="evidence" value="ECO:0007669"/>
    <property type="project" value="TreeGrafter"/>
</dbReference>
<dbReference type="GO" id="GO:0035999">
    <property type="term" value="P:tetrahydrofolate interconversion"/>
    <property type="evidence" value="ECO:0007669"/>
    <property type="project" value="UniProtKB-UniRule"/>
</dbReference>
<comment type="catalytic activity">
    <reaction evidence="9">
        <text>(6R)-5,10-methenyltetrahydrofolate + H2O = (6R)-10-formyltetrahydrofolate + H(+)</text>
        <dbReference type="Rhea" id="RHEA:23700"/>
        <dbReference type="ChEBI" id="CHEBI:15377"/>
        <dbReference type="ChEBI" id="CHEBI:15378"/>
        <dbReference type="ChEBI" id="CHEBI:57455"/>
        <dbReference type="ChEBI" id="CHEBI:195366"/>
        <dbReference type="EC" id="3.5.4.9"/>
    </reaction>
</comment>
<keyword evidence="7 9" id="KW-0486">Methionine biosynthesis</keyword>
<dbReference type="AlphaFoldDB" id="A0A1F6YCP0"/>
<dbReference type="InterPro" id="IPR046346">
    <property type="entry name" value="Aminoacid_DH-like_N_sf"/>
</dbReference>
<evidence type="ECO:0000256" key="4">
    <source>
        <dbReference type="ARBA" id="ARBA00022801"/>
    </source>
</evidence>
<dbReference type="STRING" id="1801797.A3G06_01330"/>
<evidence type="ECO:0000256" key="7">
    <source>
        <dbReference type="ARBA" id="ARBA00023167"/>
    </source>
</evidence>
<sequence length="296" mass="31846">MQIIDGRKIQKEILAEVRREVSKLSFQPVFTDVLVGDDPASAQYVRMKGKMAESVGIRFHNANFPNSIQTDKLITELKKLNKVKNMCGIIIQLPLPAHIDRQAALDAIDSRLDVDCLGDVASGEFYAGLPERLKIGYPTALACMKLLDSIPNIDFKNPHRLGEASKKIVVLGQGMLVGKPVATLLKFRGLNPEIVTSKTPNKKAIIKNADVVISGMGRGKYITGEMIKAGAVIIDAGTSEDSKYEPGASANIIGDVDTESVQDVASYVSPVPGGVGPVTVAQLLKNVLTVAKSKIR</sequence>
<keyword evidence="6 9" id="KW-0560">Oxidoreductase</keyword>
<feature type="domain" description="Tetrahydrofolate dehydrogenase/cyclohydrolase catalytic" evidence="10">
    <location>
        <begin position="4"/>
        <end position="115"/>
    </location>
</feature>
<gene>
    <name evidence="9" type="primary">folD</name>
    <name evidence="12" type="ORF">A3G06_01330</name>
</gene>
<evidence type="ECO:0000256" key="2">
    <source>
        <dbReference type="ARBA" id="ARBA00022563"/>
    </source>
</evidence>
<name>A0A1F6YCP0_9BACT</name>
<feature type="binding site" evidence="9">
    <location>
        <position position="238"/>
    </location>
    <ligand>
        <name>NADP(+)</name>
        <dbReference type="ChEBI" id="CHEBI:58349"/>
    </ligand>
</feature>
<dbReference type="GO" id="GO:0004488">
    <property type="term" value="F:methylenetetrahydrofolate dehydrogenase (NADP+) activity"/>
    <property type="evidence" value="ECO:0007669"/>
    <property type="project" value="UniProtKB-UniRule"/>
</dbReference>
<keyword evidence="9" id="KW-0368">Histidine biosynthesis</keyword>
<dbReference type="Pfam" id="PF00763">
    <property type="entry name" value="THF_DHG_CYH"/>
    <property type="match status" value="1"/>
</dbReference>
<dbReference type="UniPathway" id="UPA00193"/>
<dbReference type="Pfam" id="PF02882">
    <property type="entry name" value="THF_DHG_CYH_C"/>
    <property type="match status" value="1"/>
</dbReference>
<comment type="caution">
    <text evidence="12">The sequence shown here is derived from an EMBL/GenBank/DDBJ whole genome shotgun (WGS) entry which is preliminary data.</text>
</comment>
<dbReference type="PRINTS" id="PR00085">
    <property type="entry name" value="THFDHDRGNASE"/>
</dbReference>
<dbReference type="PANTHER" id="PTHR48099">
    <property type="entry name" value="C-1-TETRAHYDROFOLATE SYNTHASE, CYTOPLASMIC-RELATED"/>
    <property type="match status" value="1"/>
</dbReference>